<dbReference type="GO" id="GO:0000287">
    <property type="term" value="F:magnesium ion binding"/>
    <property type="evidence" value="ECO:0007669"/>
    <property type="project" value="UniProtKB-UniRule"/>
</dbReference>
<keyword evidence="7 15" id="KW-0479">Metal-binding</keyword>
<dbReference type="GO" id="GO:0004826">
    <property type="term" value="F:phenylalanine-tRNA ligase activity"/>
    <property type="evidence" value="ECO:0007669"/>
    <property type="project" value="UniProtKB-UniRule"/>
</dbReference>
<dbReference type="Gene3D" id="3.30.56.10">
    <property type="match status" value="2"/>
</dbReference>
<comment type="subunit">
    <text evidence="3 15">Tetramer of two alpha and two beta subunits.</text>
</comment>
<comment type="cofactor">
    <cofactor evidence="15">
        <name>Mg(2+)</name>
        <dbReference type="ChEBI" id="CHEBI:18420"/>
    </cofactor>
    <text evidence="15">Binds 2 magnesium ions per tetramer.</text>
</comment>
<evidence type="ECO:0000259" key="18">
    <source>
        <dbReference type="PROSITE" id="PS51447"/>
    </source>
</evidence>
<dbReference type="Pfam" id="PF01588">
    <property type="entry name" value="tRNA_bind"/>
    <property type="match status" value="1"/>
</dbReference>
<dbReference type="InterPro" id="IPR045864">
    <property type="entry name" value="aa-tRNA-synth_II/BPL/LPL"/>
</dbReference>
<dbReference type="SMART" id="SM00873">
    <property type="entry name" value="B3_4"/>
    <property type="match status" value="1"/>
</dbReference>
<dbReference type="RefSeq" id="WP_087914016.1">
    <property type="nucleotide sequence ID" value="NZ_CP021780.1"/>
</dbReference>
<dbReference type="PROSITE" id="PS50886">
    <property type="entry name" value="TRBD"/>
    <property type="match status" value="1"/>
</dbReference>
<evidence type="ECO:0000256" key="2">
    <source>
        <dbReference type="ARBA" id="ARBA00008653"/>
    </source>
</evidence>
<dbReference type="PROSITE" id="PS51483">
    <property type="entry name" value="B5"/>
    <property type="match status" value="1"/>
</dbReference>
<evidence type="ECO:0000256" key="14">
    <source>
        <dbReference type="ARBA" id="ARBA00049255"/>
    </source>
</evidence>
<feature type="domain" description="B5" evidence="19">
    <location>
        <begin position="412"/>
        <end position="488"/>
    </location>
</feature>
<comment type="similarity">
    <text evidence="2 15">Belongs to the phenylalanyl-tRNA synthetase beta subunit family. Type 1 subfamily.</text>
</comment>
<keyword evidence="10 15" id="KW-0460">Magnesium</keyword>
<dbReference type="Gene3D" id="3.30.70.380">
    <property type="entry name" value="Ferrodoxin-fold anticodon-binding domain"/>
    <property type="match status" value="1"/>
</dbReference>
<dbReference type="InterPro" id="IPR041616">
    <property type="entry name" value="PheRS_beta_core"/>
</dbReference>
<dbReference type="SMART" id="SM00896">
    <property type="entry name" value="FDX-ACB"/>
    <property type="match status" value="1"/>
</dbReference>
<comment type="catalytic activity">
    <reaction evidence="14 15">
        <text>tRNA(Phe) + L-phenylalanine + ATP = L-phenylalanyl-tRNA(Phe) + AMP + diphosphate + H(+)</text>
        <dbReference type="Rhea" id="RHEA:19413"/>
        <dbReference type="Rhea" id="RHEA-COMP:9668"/>
        <dbReference type="Rhea" id="RHEA-COMP:9699"/>
        <dbReference type="ChEBI" id="CHEBI:15378"/>
        <dbReference type="ChEBI" id="CHEBI:30616"/>
        <dbReference type="ChEBI" id="CHEBI:33019"/>
        <dbReference type="ChEBI" id="CHEBI:58095"/>
        <dbReference type="ChEBI" id="CHEBI:78442"/>
        <dbReference type="ChEBI" id="CHEBI:78531"/>
        <dbReference type="ChEBI" id="CHEBI:456215"/>
        <dbReference type="EC" id="6.1.1.20"/>
    </reaction>
</comment>
<dbReference type="EMBL" id="CP021780">
    <property type="protein sequence ID" value="ASA19993.1"/>
    <property type="molecule type" value="Genomic_DNA"/>
</dbReference>
<keyword evidence="21" id="KW-1185">Reference proteome</keyword>
<dbReference type="FunFam" id="2.40.50.140:FF:000045">
    <property type="entry name" value="Phenylalanine--tRNA ligase beta subunit"/>
    <property type="match status" value="1"/>
</dbReference>
<dbReference type="InterPro" id="IPR012340">
    <property type="entry name" value="NA-bd_OB-fold"/>
</dbReference>
<dbReference type="FunFam" id="3.30.930.10:FF:000022">
    <property type="entry name" value="Phenylalanine--tRNA ligase beta subunit"/>
    <property type="match status" value="1"/>
</dbReference>
<name>A0A2Z2KAY2_9BACL</name>
<dbReference type="OrthoDB" id="9805455at2"/>
<evidence type="ECO:0000256" key="12">
    <source>
        <dbReference type="ARBA" id="ARBA00022917"/>
    </source>
</evidence>
<dbReference type="Pfam" id="PF03484">
    <property type="entry name" value="B5"/>
    <property type="match status" value="1"/>
</dbReference>
<dbReference type="SUPFAM" id="SSF46955">
    <property type="entry name" value="Putative DNA-binding domain"/>
    <property type="match status" value="1"/>
</dbReference>
<keyword evidence="9 15" id="KW-0067">ATP-binding</keyword>
<dbReference type="SUPFAM" id="SSF56037">
    <property type="entry name" value="PheT/TilS domain"/>
    <property type="match status" value="1"/>
</dbReference>
<dbReference type="GO" id="GO:0009328">
    <property type="term" value="C:phenylalanine-tRNA ligase complex"/>
    <property type="evidence" value="ECO:0007669"/>
    <property type="project" value="TreeGrafter"/>
</dbReference>
<feature type="domain" description="TRNA-binding" evidence="17">
    <location>
        <begin position="40"/>
        <end position="154"/>
    </location>
</feature>
<evidence type="ECO:0000259" key="17">
    <source>
        <dbReference type="PROSITE" id="PS50886"/>
    </source>
</evidence>
<dbReference type="InterPro" id="IPR002547">
    <property type="entry name" value="tRNA-bd_dom"/>
</dbReference>
<evidence type="ECO:0000256" key="4">
    <source>
        <dbReference type="ARBA" id="ARBA00022490"/>
    </source>
</evidence>
<dbReference type="CDD" id="cd02796">
    <property type="entry name" value="tRNA_bind_bactPheRS"/>
    <property type="match status" value="1"/>
</dbReference>
<dbReference type="GO" id="GO:0000049">
    <property type="term" value="F:tRNA binding"/>
    <property type="evidence" value="ECO:0007669"/>
    <property type="project" value="UniProtKB-UniRule"/>
</dbReference>
<evidence type="ECO:0000313" key="20">
    <source>
        <dbReference type="EMBL" id="ASA19993.1"/>
    </source>
</evidence>
<evidence type="ECO:0000256" key="15">
    <source>
        <dbReference type="HAMAP-Rule" id="MF_00283"/>
    </source>
</evidence>
<dbReference type="InterPro" id="IPR004532">
    <property type="entry name" value="Phe-tRNA-ligase_IIc_bsu_bact"/>
</dbReference>
<evidence type="ECO:0000313" key="21">
    <source>
        <dbReference type="Proteomes" id="UP000249890"/>
    </source>
</evidence>
<dbReference type="Pfam" id="PF17759">
    <property type="entry name" value="tRNA_synthFbeta"/>
    <property type="match status" value="1"/>
</dbReference>
<keyword evidence="8 15" id="KW-0547">Nucleotide-binding</keyword>
<evidence type="ECO:0000256" key="8">
    <source>
        <dbReference type="ARBA" id="ARBA00022741"/>
    </source>
</evidence>
<dbReference type="SUPFAM" id="SSF50249">
    <property type="entry name" value="Nucleic acid-binding proteins"/>
    <property type="match status" value="1"/>
</dbReference>
<dbReference type="FunFam" id="3.30.70.380:FF:000001">
    <property type="entry name" value="Phenylalanine--tRNA ligase beta subunit"/>
    <property type="match status" value="1"/>
</dbReference>
<dbReference type="InterPro" id="IPR033714">
    <property type="entry name" value="tRNA_bind_bactPheRS"/>
</dbReference>
<gene>
    <name evidence="15" type="primary">pheT</name>
    <name evidence="20" type="ORF">B9T62_03755</name>
</gene>
<sequence length="816" mass="88639">MKVSTGWLADYISLDGVTAEELADKITAAGIEIDGVERRNKGISGIVTGYVKSKEKHPDADKLNVCIVDVGQGEDLQIVCGAKNVDAGQKVPVAMVGAKLPGLDIKKAKLRGVLSQGMICSAKELGLNDKLLPKELQEGILVLPEATEIGQDITQVLGLNDEVLEFDLTPNRSDCLSMIGAAYEVSAILGRDVKLPDPQEDIVEVSGADSAAAHISVKIEDEAHCAHYTARYISGVKLGAAPLWMQNRLMAAGVRPINNIVDITNYVMLEFGQPLHAFDADRVEGGVLGVRLAHKGEVLTTLDGQERKLEPQMLVIADAEKAVALAGVMGGLATEVTSDTVNILLESARFDGGTVRKTSRQLGLRSEASLRFEKEVDPHAVIPALNRAAALIAHYASGTVHEGIMEAASGNVEEKLITLSLEKLNRYLGTQLSLLEVKTLFTRLHFKYGDAGEGLLEVQVPARRGDISYDVDLIEEIARLYGYDNIPTTLIEGPTTPGSLTWPQRIRRQLRRLLAHGGYQEVLGYSFIQPAQSGLFPAFAGEGRTVKLAMPMSEERSVLRTSLLPQLLDIATYNTNRRQSDLALFEIGNVFYSDEEALTRQPRELPVLSLLLSGSLTAKQWNVPVQPVDFFDLKGALETVFAHLGLEGRIVYEGDSPEGFHPGRSASLYLTGEQGRIKLGSMGQIHPELQRQYDLVDTYAAEIALQPLYEAAGSRLQHKELARFPGMERDIAVVVDSAVPAGELLSSIREHGGSLLQSVQIFDVYTGGKLEGGKKSIAISLLYRHSDHTLTDEEVSEVHGQVLTALQQTFGAELRK</sequence>
<evidence type="ECO:0000259" key="19">
    <source>
        <dbReference type="PROSITE" id="PS51483"/>
    </source>
</evidence>
<keyword evidence="4 15" id="KW-0963">Cytoplasm</keyword>
<evidence type="ECO:0000256" key="10">
    <source>
        <dbReference type="ARBA" id="ARBA00022842"/>
    </source>
</evidence>
<evidence type="ECO:0000256" key="9">
    <source>
        <dbReference type="ARBA" id="ARBA00022840"/>
    </source>
</evidence>
<dbReference type="Gene3D" id="3.30.930.10">
    <property type="entry name" value="Bira Bifunctional Protein, Domain 2"/>
    <property type="match status" value="1"/>
</dbReference>
<feature type="domain" description="FDX-ACB" evidence="18">
    <location>
        <begin position="722"/>
        <end position="815"/>
    </location>
</feature>
<dbReference type="NCBIfam" id="TIGR00472">
    <property type="entry name" value="pheT_bact"/>
    <property type="match status" value="1"/>
</dbReference>
<dbReference type="KEGG" id="pdh:B9T62_03755"/>
<dbReference type="FunFam" id="3.50.40.10:FF:000001">
    <property type="entry name" value="Phenylalanine--tRNA ligase beta subunit"/>
    <property type="match status" value="1"/>
</dbReference>
<evidence type="ECO:0000256" key="3">
    <source>
        <dbReference type="ARBA" id="ARBA00011209"/>
    </source>
</evidence>
<keyword evidence="12 15" id="KW-0648">Protein biosynthesis</keyword>
<dbReference type="SMART" id="SM00874">
    <property type="entry name" value="B5"/>
    <property type="match status" value="1"/>
</dbReference>
<dbReference type="Pfam" id="PF03147">
    <property type="entry name" value="FDX-ACB"/>
    <property type="match status" value="1"/>
</dbReference>
<evidence type="ECO:0000256" key="5">
    <source>
        <dbReference type="ARBA" id="ARBA00022555"/>
    </source>
</evidence>
<dbReference type="InterPro" id="IPR005147">
    <property type="entry name" value="tRNA_synthase_B5-dom"/>
</dbReference>
<organism evidence="20 21">
    <name type="scientific">Paenibacillus donghaensis</name>
    <dbReference type="NCBI Taxonomy" id="414771"/>
    <lineage>
        <taxon>Bacteria</taxon>
        <taxon>Bacillati</taxon>
        <taxon>Bacillota</taxon>
        <taxon>Bacilli</taxon>
        <taxon>Bacillales</taxon>
        <taxon>Paenibacillaceae</taxon>
        <taxon>Paenibacillus</taxon>
    </lineage>
</organism>
<feature type="binding site" evidence="15">
    <location>
        <position position="472"/>
    </location>
    <ligand>
        <name>Mg(2+)</name>
        <dbReference type="ChEBI" id="CHEBI:18420"/>
        <note>shared with alpha subunit</note>
    </ligand>
</feature>
<dbReference type="GO" id="GO:0016740">
    <property type="term" value="F:transferase activity"/>
    <property type="evidence" value="ECO:0007669"/>
    <property type="project" value="UniProtKB-ARBA"/>
</dbReference>
<comment type="subcellular location">
    <subcellularLocation>
        <location evidence="1 15">Cytoplasm</location>
    </subcellularLocation>
</comment>
<feature type="binding site" evidence="15">
    <location>
        <position position="475"/>
    </location>
    <ligand>
        <name>Mg(2+)</name>
        <dbReference type="ChEBI" id="CHEBI:18420"/>
        <note>shared with alpha subunit</note>
    </ligand>
</feature>
<dbReference type="PROSITE" id="PS51447">
    <property type="entry name" value="FDX_ACB"/>
    <property type="match status" value="1"/>
</dbReference>
<feature type="binding site" evidence="15">
    <location>
        <position position="476"/>
    </location>
    <ligand>
        <name>Mg(2+)</name>
        <dbReference type="ChEBI" id="CHEBI:18420"/>
        <note>shared with alpha subunit</note>
    </ligand>
</feature>
<evidence type="ECO:0000256" key="11">
    <source>
        <dbReference type="ARBA" id="ARBA00022884"/>
    </source>
</evidence>
<dbReference type="PANTHER" id="PTHR10947">
    <property type="entry name" value="PHENYLALANYL-TRNA SYNTHETASE BETA CHAIN AND LEUCINE-RICH REPEAT-CONTAINING PROTEIN 47"/>
    <property type="match status" value="1"/>
</dbReference>
<accession>A0A2Z2KAY2</accession>
<dbReference type="NCBIfam" id="NF045760">
    <property type="entry name" value="YtpR"/>
    <property type="match status" value="1"/>
</dbReference>
<dbReference type="GO" id="GO:0005524">
    <property type="term" value="F:ATP binding"/>
    <property type="evidence" value="ECO:0007669"/>
    <property type="project" value="UniProtKB-UniRule"/>
</dbReference>
<keyword evidence="5 16" id="KW-0820">tRNA-binding</keyword>
<dbReference type="Proteomes" id="UP000249890">
    <property type="component" value="Chromosome"/>
</dbReference>
<dbReference type="GO" id="GO:0006432">
    <property type="term" value="P:phenylalanyl-tRNA aminoacylation"/>
    <property type="evidence" value="ECO:0007669"/>
    <property type="project" value="UniProtKB-UniRule"/>
</dbReference>
<dbReference type="CDD" id="cd00769">
    <property type="entry name" value="PheRS_beta_core"/>
    <property type="match status" value="1"/>
</dbReference>
<evidence type="ECO:0000256" key="1">
    <source>
        <dbReference type="ARBA" id="ARBA00004496"/>
    </source>
</evidence>
<keyword evidence="13 15" id="KW-0030">Aminoacyl-tRNA synthetase</keyword>
<evidence type="ECO:0000256" key="7">
    <source>
        <dbReference type="ARBA" id="ARBA00022723"/>
    </source>
</evidence>
<evidence type="ECO:0000256" key="16">
    <source>
        <dbReference type="PROSITE-ProRule" id="PRU00209"/>
    </source>
</evidence>
<dbReference type="Gene3D" id="3.50.40.10">
    <property type="entry name" value="Phenylalanyl-trna Synthetase, Chain B, domain 3"/>
    <property type="match status" value="1"/>
</dbReference>
<dbReference type="PANTHER" id="PTHR10947:SF0">
    <property type="entry name" value="PHENYLALANINE--TRNA LIGASE BETA SUBUNIT"/>
    <property type="match status" value="1"/>
</dbReference>
<proteinExistence type="inferred from homology"/>
<dbReference type="Gene3D" id="2.40.50.140">
    <property type="entry name" value="Nucleic acid-binding proteins"/>
    <property type="match status" value="1"/>
</dbReference>
<dbReference type="InterPro" id="IPR005121">
    <property type="entry name" value="Fdx_antiC-bd"/>
</dbReference>
<reference evidence="20 21" key="1">
    <citation type="submission" date="2017-06" db="EMBL/GenBank/DDBJ databases">
        <title>Complete genome sequence of Paenibacillus donghaensis KCTC 13049T isolated from East Sea sediment, South Korea.</title>
        <authorList>
            <person name="Jung B.K."/>
            <person name="Hong S.-J."/>
            <person name="Shin J.-H."/>
        </authorList>
    </citation>
    <scope>NUCLEOTIDE SEQUENCE [LARGE SCALE GENOMIC DNA]</scope>
    <source>
        <strain evidence="20 21">KCTC 13049</strain>
    </source>
</reference>
<dbReference type="SUPFAM" id="SSF55681">
    <property type="entry name" value="Class II aaRS and biotin synthetases"/>
    <property type="match status" value="1"/>
</dbReference>
<dbReference type="SUPFAM" id="SSF54991">
    <property type="entry name" value="Anticodon-binding domain of PheRS"/>
    <property type="match status" value="1"/>
</dbReference>
<dbReference type="InterPro" id="IPR005146">
    <property type="entry name" value="B3/B4_tRNA-bd"/>
</dbReference>
<dbReference type="InterPro" id="IPR020825">
    <property type="entry name" value="Phe-tRNA_synthase-like_B3/B4"/>
</dbReference>
<dbReference type="InterPro" id="IPR009061">
    <property type="entry name" value="DNA-bd_dom_put_sf"/>
</dbReference>
<keyword evidence="6 15" id="KW-0436">Ligase</keyword>
<evidence type="ECO:0000256" key="6">
    <source>
        <dbReference type="ARBA" id="ARBA00022598"/>
    </source>
</evidence>
<feature type="binding site" evidence="15">
    <location>
        <position position="466"/>
    </location>
    <ligand>
        <name>Mg(2+)</name>
        <dbReference type="ChEBI" id="CHEBI:18420"/>
        <note>shared with alpha subunit</note>
    </ligand>
</feature>
<dbReference type="EC" id="6.1.1.20" evidence="15"/>
<dbReference type="GO" id="GO:0140096">
    <property type="term" value="F:catalytic activity, acting on a protein"/>
    <property type="evidence" value="ECO:0007669"/>
    <property type="project" value="UniProtKB-ARBA"/>
</dbReference>
<dbReference type="InterPro" id="IPR045060">
    <property type="entry name" value="Phe-tRNA-ligase_IIc_bsu"/>
</dbReference>
<dbReference type="HAMAP" id="MF_00283">
    <property type="entry name" value="Phe_tRNA_synth_beta1"/>
    <property type="match status" value="1"/>
</dbReference>
<keyword evidence="11 16" id="KW-0694">RNA-binding</keyword>
<dbReference type="AlphaFoldDB" id="A0A2Z2KAY2"/>
<dbReference type="Pfam" id="PF03483">
    <property type="entry name" value="B3_4"/>
    <property type="match status" value="1"/>
</dbReference>
<dbReference type="InterPro" id="IPR036690">
    <property type="entry name" value="Fdx_antiC-bd_sf"/>
</dbReference>
<evidence type="ECO:0000256" key="13">
    <source>
        <dbReference type="ARBA" id="ARBA00023146"/>
    </source>
</evidence>
<protein>
    <recommendedName>
        <fullName evidence="15">Phenylalanine--tRNA ligase beta subunit</fullName>
        <ecNumber evidence="15">6.1.1.20</ecNumber>
    </recommendedName>
    <alternativeName>
        <fullName evidence="15">Phenylalanyl-tRNA synthetase beta subunit</fullName>
        <shortName evidence="15">PheRS</shortName>
    </alternativeName>
</protein>